<feature type="region of interest" description="Disordered" evidence="1">
    <location>
        <begin position="1"/>
        <end position="46"/>
    </location>
</feature>
<evidence type="ECO:0000256" key="1">
    <source>
        <dbReference type="SAM" id="MobiDB-lite"/>
    </source>
</evidence>
<sequence>MEKAPHELGCSSGKLQLVRKKGNKTRNFSSTSLQTEKQTATRSSETHICGSIKMSIHNLGLYYPSQHKKGLVTGFAESRNGGTKFISSPKMNKLDKQKAHIKTDPIIAQETS</sequence>
<dbReference type="InParanoid" id="A0A059BIW4"/>
<reference evidence="2" key="1">
    <citation type="submission" date="2013-07" db="EMBL/GenBank/DDBJ databases">
        <title>The genome of Eucalyptus grandis.</title>
        <authorList>
            <person name="Schmutz J."/>
            <person name="Hayes R."/>
            <person name="Myburg A."/>
            <person name="Tuskan G."/>
            <person name="Grattapaglia D."/>
            <person name="Rokhsar D.S."/>
        </authorList>
    </citation>
    <scope>NUCLEOTIDE SEQUENCE</scope>
    <source>
        <tissue evidence="2">Leaf extractions</tissue>
    </source>
</reference>
<dbReference type="EMBL" id="KK198759">
    <property type="protein sequence ID" value="KCW65630.1"/>
    <property type="molecule type" value="Genomic_DNA"/>
</dbReference>
<accession>A0A059BIW4</accession>
<feature type="compositionally biased region" description="Polar residues" evidence="1">
    <location>
        <begin position="25"/>
        <end position="43"/>
    </location>
</feature>
<proteinExistence type="predicted"/>
<dbReference type="AlphaFoldDB" id="A0A059BIW4"/>
<feature type="compositionally biased region" description="Basic and acidic residues" evidence="1">
    <location>
        <begin position="92"/>
        <end position="103"/>
    </location>
</feature>
<name>A0A059BIW4_EUCGR</name>
<organism evidence="2">
    <name type="scientific">Eucalyptus grandis</name>
    <name type="common">Flooded gum</name>
    <dbReference type="NCBI Taxonomy" id="71139"/>
    <lineage>
        <taxon>Eukaryota</taxon>
        <taxon>Viridiplantae</taxon>
        <taxon>Streptophyta</taxon>
        <taxon>Embryophyta</taxon>
        <taxon>Tracheophyta</taxon>
        <taxon>Spermatophyta</taxon>
        <taxon>Magnoliopsida</taxon>
        <taxon>eudicotyledons</taxon>
        <taxon>Gunneridae</taxon>
        <taxon>Pentapetalae</taxon>
        <taxon>rosids</taxon>
        <taxon>malvids</taxon>
        <taxon>Myrtales</taxon>
        <taxon>Myrtaceae</taxon>
        <taxon>Myrtoideae</taxon>
        <taxon>Eucalypteae</taxon>
        <taxon>Eucalyptus</taxon>
    </lineage>
</organism>
<dbReference type="Gramene" id="KCW65630">
    <property type="protein sequence ID" value="KCW65630"/>
    <property type="gene ID" value="EUGRSUZ_G03022"/>
</dbReference>
<gene>
    <name evidence="2" type="ORF">EUGRSUZ_G03022</name>
</gene>
<protein>
    <submittedName>
        <fullName evidence="2">Uncharacterized protein</fullName>
    </submittedName>
</protein>
<evidence type="ECO:0000313" key="2">
    <source>
        <dbReference type="EMBL" id="KCW65630.1"/>
    </source>
</evidence>
<feature type="region of interest" description="Disordered" evidence="1">
    <location>
        <begin position="83"/>
        <end position="112"/>
    </location>
</feature>